<dbReference type="InterPro" id="IPR032629">
    <property type="entry name" value="DCB_dom"/>
</dbReference>
<feature type="compositionally biased region" description="Polar residues" evidence="3">
    <location>
        <begin position="527"/>
        <end position="536"/>
    </location>
</feature>
<comment type="caution">
    <text evidence="5">The sequence shown here is derived from an EMBL/GenBank/DDBJ whole genome shotgun (WGS) entry which is preliminary data.</text>
</comment>
<dbReference type="InterPro" id="IPR016024">
    <property type="entry name" value="ARM-type_fold"/>
</dbReference>
<dbReference type="Proteomes" id="UP000281406">
    <property type="component" value="Unassembled WGS sequence"/>
</dbReference>
<dbReference type="Pfam" id="PF20252">
    <property type="entry name" value="BIG2_C"/>
    <property type="match status" value="1"/>
</dbReference>
<protein>
    <submittedName>
        <fullName evidence="5">Brefeldin A-inhibited guanine nucleotide-exchange protein 3</fullName>
    </submittedName>
</protein>
<dbReference type="PANTHER" id="PTHR10663">
    <property type="entry name" value="GUANYL-NUCLEOTIDE EXCHANGE FACTOR"/>
    <property type="match status" value="1"/>
</dbReference>
<feature type="region of interest" description="Disordered" evidence="3">
    <location>
        <begin position="2153"/>
        <end position="2225"/>
    </location>
</feature>
<dbReference type="OrthoDB" id="10002886at2759"/>
<name>A0A3N0XTF5_ANAGA</name>
<feature type="region of interest" description="Disordered" evidence="3">
    <location>
        <begin position="527"/>
        <end position="581"/>
    </location>
</feature>
<keyword evidence="2" id="KW-0472">Membrane</keyword>
<organism evidence="5 6">
    <name type="scientific">Anabarilius grahami</name>
    <name type="common">Kanglang fish</name>
    <name type="synonym">Barilius grahami</name>
    <dbReference type="NCBI Taxonomy" id="495550"/>
    <lineage>
        <taxon>Eukaryota</taxon>
        <taxon>Metazoa</taxon>
        <taxon>Chordata</taxon>
        <taxon>Craniata</taxon>
        <taxon>Vertebrata</taxon>
        <taxon>Euteleostomi</taxon>
        <taxon>Actinopterygii</taxon>
        <taxon>Neopterygii</taxon>
        <taxon>Teleostei</taxon>
        <taxon>Ostariophysi</taxon>
        <taxon>Cypriniformes</taxon>
        <taxon>Xenocyprididae</taxon>
        <taxon>Xenocypridinae</taxon>
        <taxon>Xenocypridinae incertae sedis</taxon>
        <taxon>Anabarilius</taxon>
    </lineage>
</organism>
<evidence type="ECO:0000313" key="6">
    <source>
        <dbReference type="Proteomes" id="UP000281406"/>
    </source>
</evidence>
<dbReference type="SMART" id="SM00222">
    <property type="entry name" value="Sec7"/>
    <property type="match status" value="1"/>
</dbReference>
<reference evidence="5 6" key="1">
    <citation type="submission" date="2018-10" db="EMBL/GenBank/DDBJ databases">
        <title>Genome assembly for a Yunnan-Guizhou Plateau 3E fish, Anabarilius grahami (Regan), and its evolutionary and genetic applications.</title>
        <authorList>
            <person name="Jiang W."/>
        </authorList>
    </citation>
    <scope>NUCLEOTIDE SEQUENCE [LARGE SCALE GENOMIC DNA]</scope>
    <source>
        <strain evidence="5">AG-KIZ</strain>
        <tissue evidence="5">Muscle</tissue>
    </source>
</reference>
<dbReference type="PANTHER" id="PTHR10663:SF344">
    <property type="entry name" value="BREFELDIN A-INHIBITED GUANINE NUCLEOTIDE-EXCHANGE PROTEIN 3"/>
    <property type="match status" value="1"/>
</dbReference>
<evidence type="ECO:0000256" key="3">
    <source>
        <dbReference type="SAM" id="MobiDB-lite"/>
    </source>
</evidence>
<accession>A0A3N0XTF5</accession>
<feature type="compositionally biased region" description="Polar residues" evidence="3">
    <location>
        <begin position="279"/>
        <end position="291"/>
    </location>
</feature>
<evidence type="ECO:0000259" key="4">
    <source>
        <dbReference type="SMART" id="SM00222"/>
    </source>
</evidence>
<dbReference type="GO" id="GO:0016020">
    <property type="term" value="C:membrane"/>
    <property type="evidence" value="ECO:0007669"/>
    <property type="project" value="UniProtKB-SubCell"/>
</dbReference>
<evidence type="ECO:0000256" key="2">
    <source>
        <dbReference type="ARBA" id="ARBA00023136"/>
    </source>
</evidence>
<dbReference type="SUPFAM" id="SSF48371">
    <property type="entry name" value="ARM repeat"/>
    <property type="match status" value="1"/>
</dbReference>
<feature type="domain" description="SEC7" evidence="4">
    <location>
        <begin position="606"/>
        <end position="822"/>
    </location>
</feature>
<feature type="region of interest" description="Disordered" evidence="3">
    <location>
        <begin position="637"/>
        <end position="670"/>
    </location>
</feature>
<feature type="compositionally biased region" description="Basic and acidic residues" evidence="3">
    <location>
        <begin position="2161"/>
        <end position="2173"/>
    </location>
</feature>
<comment type="subcellular location">
    <subcellularLocation>
        <location evidence="1">Membrane</location>
    </subcellularLocation>
</comment>
<keyword evidence="6" id="KW-1185">Reference proteome</keyword>
<feature type="compositionally biased region" description="Basic and acidic residues" evidence="3">
    <location>
        <begin position="638"/>
        <end position="647"/>
    </location>
</feature>
<dbReference type="GO" id="GO:0032012">
    <property type="term" value="P:regulation of ARF protein signal transduction"/>
    <property type="evidence" value="ECO:0007669"/>
    <property type="project" value="InterPro"/>
</dbReference>
<feature type="compositionally biased region" description="Polar residues" evidence="3">
    <location>
        <begin position="2216"/>
        <end position="2225"/>
    </location>
</feature>
<evidence type="ECO:0000256" key="1">
    <source>
        <dbReference type="ARBA" id="ARBA00004370"/>
    </source>
</evidence>
<sequence length="2298" mass="253130">MEEILRKLQKEASGSKHKAIRDSCSVARETLQAQNGSVKIPSSKLREKCFFPLQLALESKNTKLAQTALTGMQKILCEDCFVAVETEVPEKQLLSQILEAIRVTPALHEDLQVEVMKVLLCVTYSSTFEINGHNILRIAEVCIETYISSCHQRSINTAVRATLSQILGDLTLQLRHRQENTGVDGEERCIPVHQRKDVSPTTDALYEDVVRVLTVFCDKLESVSNENQLLQLLFLECILSMLSSCPPTMHLHRNFTDLIWKQLCPTLVVIMGNPASDKTITSAHGGQSQDSDGAPGTAVLDQGRGSGCSSSAPGMIGPVVRTICYVAAELVRLVGCIESMKPVLQSLYHRILLYPPPQHRVEAIKIMKEIVGSPQRLFDLAGPCVIEHETRKRSFSKRKSHLDLLKLVMDGITEACMKGGIEACYSSVSCACALLGALDELSQGRGLLQDQFRMLLRRLDELKEGAESMRESVELNEADFRWQRRVLSSENAAWETSITERSPDISISVTTDTGQTTLEGDVGQTTLEGEMGQTTPEDCGEEPRLPSPSSCRAAVGTRPDLPECVRESGAPEVPSSTAPPDVVQRSHGLAYPDITNFLSVESRTRSHGSRYSESNFSADEQELSRTEFDSCDQYSMAAEKDSGRSDVSDMGSDNCSLADEEQTPRDCPGHRTLRTAALSLKLLKNQEADQQSARLFVQSLAALLPRLLGLHSTTDVDVSLQNFSSTFCSGLQAGGVHSPGFEGSENLSCQALMNADGLYLVSYYALLLNLKLCCCDYYHRKPTCALVSLKEFVRQIQSSGVLVVLSQAWIEELYNQVLERNLLGEAGYWGSAEEHSLPLITMLTDIDGLGSSAIGGQLIRKASTQSPFTCDKNGSDNLVAGVVFARFILTGCWKNLIDTLSMPLTGRMAGSSRGLAFILGAEGVKEQTQRERDTICLSLDGLRKAAALSCALGVAANCASALAQMAVASCVQEEKEEKELGETGDAIAQVKQRVEQKLEQMGRCQGVRLHTAHVLCMDAILNVGLEMGSHNHDCWPHVFRVIEYVSSLEHTHFSDGGSQPPIAITQAQQAVAVDLELELSGEAGPELELGLSHPVIQPLSIQELLRESSRGRGLDLRGGSLLTGTSAAKAVCTLSTQADRLFEDAVSKLNLVGLVGFLHQLRKASQSQLFDSVTETGDYSLAMPGEAKSTQDKRSALHLFRLGEAMLRIVKNKSRPLLHMMRAWSVVAPHLVEAACHKERHVSQKAVSFIHDVLMEVLSSWAELPHFHFNEALFRPFEHIMQLELCDEDVQDQVITSIGELVEMCSAQIQSGWRPLFSALRTVHGNKTDVKDYLIGEYSMGKSQAPVFDVFEAFINTDNIQVFANAATDYIMCLMKFVKGLGEVDYKEIGDCVHVSGYSSTDLCLPALDYLRKCSQLLAKIYKMQSKPVFLGARLASLPMRAQERSVSSEDGMDCVLAEFDDDTGLIQVWILLLEQLTAAVSNCPRQHQPPTLELLFELLREVTRIPGPGFAIFSVIQLLLPVMSLWLQRSHGDHSYWDIAAANFKHAIGLSCELVVEHIHSFIHSDIGYENLINLMLKDLFKLLVSCVAEPAETISRVGCSCIRTGFTPDDHRISFLLSAVPLSLSRMGHWSRGQPDTSADFSKRSRKASGSSCGPIFCSGSEKVAAAAPVDSPGTPRSIQLRNLSRLRMIASGIQQGSMLVLMYVLVTAGPVFTEEMWRLACCALQDAFSATLEPVKNLLACFRSGSDSFTGDACEVKVAAPSHSPSAEAEYMRIRAMAQQVFMLDTQCSPKTPSSKEGFEHAQSCVLIIELPADQQSNGQAQKRIPFRTLVVSLLSHQVLLQNLYDILLEEFVKGSGSSEGQGRITAVSEPKAAGFLRYISMQNLAIIFDLLLDSYRTAREFDTRPGLKYLLMKVSGVCGAANLYRQSAMSFSIYFQALLCAMLTNQENITVEQVKKILSEEEEGGSDSSQQCSSEDEDIFEEMAQVSPPRAREKRQWHARIPSLSTQPASGVDWAWLVKRLHKLCMDLCNNYIQMHLDLESSLGEQPTHRADPLFFLPLFNSETSTPSTGGLSGHGTPSEDSFRLHLDETPSEEVHSPGGLSASLPQLRGERRDGARKKEWWESAGNKLYTIATDKTITKLMIEYKKRKQQHNHTAFAKDAKAGEKRGEAVTLRGPDSPGPQRPQQLVEQGPMRHSFSAGPELLRQEKRPRSGSTASSHNISLRDSEAQIQAWTNMVLTVLNQIQLLPDPTFIGLQPAVFPCISQLTCHVTDLRVRQAVREWLGRVGRVYDIIL</sequence>
<feature type="region of interest" description="Disordered" evidence="3">
    <location>
        <begin position="602"/>
        <end position="624"/>
    </location>
</feature>
<dbReference type="InterPro" id="IPR015403">
    <property type="entry name" value="Mon2/Sec7/BIG1-like_HDS"/>
</dbReference>
<dbReference type="InterPro" id="IPR046455">
    <property type="entry name" value="Sec7/BIG1-like_C"/>
</dbReference>
<feature type="compositionally biased region" description="Polar residues" evidence="3">
    <location>
        <begin position="609"/>
        <end position="618"/>
    </location>
</feature>
<feature type="region of interest" description="Disordered" evidence="3">
    <location>
        <begin position="279"/>
        <end position="305"/>
    </location>
</feature>
<dbReference type="InterPro" id="IPR000904">
    <property type="entry name" value="Sec7_dom"/>
</dbReference>
<dbReference type="EMBL" id="RJVU01061435">
    <property type="protein sequence ID" value="ROJ36059.1"/>
    <property type="molecule type" value="Genomic_DNA"/>
</dbReference>
<evidence type="ECO:0000313" key="5">
    <source>
        <dbReference type="EMBL" id="ROJ36059.1"/>
    </source>
</evidence>
<dbReference type="Pfam" id="PF16213">
    <property type="entry name" value="DCB"/>
    <property type="match status" value="1"/>
</dbReference>
<gene>
    <name evidence="5" type="ORF">DPX16_12684</name>
</gene>
<proteinExistence type="predicted"/>
<feature type="compositionally biased region" description="Basic and acidic residues" evidence="3">
    <location>
        <begin position="2113"/>
        <end position="2123"/>
    </location>
</feature>
<feature type="region of interest" description="Disordered" evidence="3">
    <location>
        <begin position="1631"/>
        <end position="1650"/>
    </location>
</feature>
<dbReference type="Pfam" id="PF09324">
    <property type="entry name" value="Sec7-like_HDS"/>
    <property type="match status" value="1"/>
</dbReference>
<dbReference type="GO" id="GO:0005085">
    <property type="term" value="F:guanyl-nucleotide exchange factor activity"/>
    <property type="evidence" value="ECO:0007669"/>
    <property type="project" value="InterPro"/>
</dbReference>
<feature type="region of interest" description="Disordered" evidence="3">
    <location>
        <begin position="2094"/>
        <end position="2123"/>
    </location>
</feature>